<dbReference type="GO" id="GO:0016829">
    <property type="term" value="F:lyase activity"/>
    <property type="evidence" value="ECO:0007669"/>
    <property type="project" value="UniProtKB-KW"/>
</dbReference>
<reference evidence="5 6" key="1">
    <citation type="submission" date="2017-07" db="EMBL/GenBank/DDBJ databases">
        <title>Elstera cyanobacteriorum sp. nov., a novel bacterium isolated from cyanobacterial aggregates in a eutrophic lake.</title>
        <authorList>
            <person name="Cai H."/>
        </authorList>
    </citation>
    <scope>NUCLEOTIDE SEQUENCE [LARGE SCALE GENOMIC DNA]</scope>
    <source>
        <strain evidence="5 6">TH019</strain>
    </source>
</reference>
<dbReference type="AlphaFoldDB" id="A0A255XIE8"/>
<accession>A0A255XIE8</accession>
<dbReference type="InterPro" id="IPR008929">
    <property type="entry name" value="Chondroitin_lyas"/>
</dbReference>
<gene>
    <name evidence="5" type="ORF">CHR90_17175</name>
</gene>
<evidence type="ECO:0000259" key="4">
    <source>
        <dbReference type="Pfam" id="PF05426"/>
    </source>
</evidence>
<feature type="chain" id="PRO_5013259635" description="Alginate lyase domain-containing protein" evidence="3">
    <location>
        <begin position="28"/>
        <end position="368"/>
    </location>
</feature>
<dbReference type="EMBL" id="NOXS01000035">
    <property type="protein sequence ID" value="OYQ16718.1"/>
    <property type="molecule type" value="Genomic_DNA"/>
</dbReference>
<evidence type="ECO:0000256" key="1">
    <source>
        <dbReference type="ARBA" id="ARBA00022729"/>
    </source>
</evidence>
<organism evidence="5 6">
    <name type="scientific">Elstera cyanobacteriorum</name>
    <dbReference type="NCBI Taxonomy" id="2022747"/>
    <lineage>
        <taxon>Bacteria</taxon>
        <taxon>Pseudomonadati</taxon>
        <taxon>Pseudomonadota</taxon>
        <taxon>Alphaproteobacteria</taxon>
        <taxon>Rhodospirillales</taxon>
        <taxon>Rhodospirillaceae</taxon>
        <taxon>Elstera</taxon>
    </lineage>
</organism>
<dbReference type="SUPFAM" id="SSF48230">
    <property type="entry name" value="Chondroitin AC/alginate lyase"/>
    <property type="match status" value="1"/>
</dbReference>
<evidence type="ECO:0000256" key="2">
    <source>
        <dbReference type="ARBA" id="ARBA00023239"/>
    </source>
</evidence>
<keyword evidence="2" id="KW-0456">Lyase</keyword>
<protein>
    <recommendedName>
        <fullName evidence="4">Alginate lyase domain-containing protein</fullName>
    </recommendedName>
</protein>
<keyword evidence="1 3" id="KW-0732">Signal</keyword>
<dbReference type="Pfam" id="PF05426">
    <property type="entry name" value="Alginate_lyase"/>
    <property type="match status" value="1"/>
</dbReference>
<feature type="domain" description="Alginate lyase" evidence="4">
    <location>
        <begin position="114"/>
        <end position="304"/>
    </location>
</feature>
<dbReference type="Proteomes" id="UP000216361">
    <property type="component" value="Unassembled WGS sequence"/>
</dbReference>
<sequence length="368" mass="39935">MTRPSGAWLRALSAGLLAGTLALPVRGADPAPFVGPLDMAARRLLVAKPAGLYACAAVPEPIRTVTGVDFFTDASQSIVDPDAQTRHRAAVKPVEDYVRGVQAIALSYLKFSPADPSIADCALDWMIAWAKDEGLTGDPVTLAGDRQQENMIAGLAHAALMVLSEKRLAATKVQAVQTWFQTLGGSIRDRWQEPDANSLGEDARAWALTATLLAGLAGQDRALTDWAKAGLKQYLARIDAQGFIRGLEPRERRLRHTHMTALSALVLAAEALKANGVDLYAAEGAALRRLADLVIRGYQDPGPFVQKARGIAQSWPPKFQPYMVAWMEPYYTRFKDARLVPFLTANRHISWIPMGGDVTTLYGTKPLP</sequence>
<dbReference type="OrthoDB" id="7210452at2"/>
<name>A0A255XIE8_9PROT</name>
<dbReference type="InterPro" id="IPR008397">
    <property type="entry name" value="Alginate_lyase_dom"/>
</dbReference>
<evidence type="ECO:0000313" key="6">
    <source>
        <dbReference type="Proteomes" id="UP000216361"/>
    </source>
</evidence>
<dbReference type="RefSeq" id="WP_094410356.1">
    <property type="nucleotide sequence ID" value="NZ_BMJZ01000003.1"/>
</dbReference>
<dbReference type="GO" id="GO:0042597">
    <property type="term" value="C:periplasmic space"/>
    <property type="evidence" value="ECO:0007669"/>
    <property type="project" value="InterPro"/>
</dbReference>
<evidence type="ECO:0000313" key="5">
    <source>
        <dbReference type="EMBL" id="OYQ16718.1"/>
    </source>
</evidence>
<feature type="signal peptide" evidence="3">
    <location>
        <begin position="1"/>
        <end position="27"/>
    </location>
</feature>
<evidence type="ECO:0000256" key="3">
    <source>
        <dbReference type="SAM" id="SignalP"/>
    </source>
</evidence>
<dbReference type="Gene3D" id="1.50.10.100">
    <property type="entry name" value="Chondroitin AC/alginate lyase"/>
    <property type="match status" value="1"/>
</dbReference>
<keyword evidence="6" id="KW-1185">Reference proteome</keyword>
<comment type="caution">
    <text evidence="5">The sequence shown here is derived from an EMBL/GenBank/DDBJ whole genome shotgun (WGS) entry which is preliminary data.</text>
</comment>
<proteinExistence type="predicted"/>